<keyword evidence="1" id="KW-0472">Membrane</keyword>
<feature type="transmembrane region" description="Helical" evidence="1">
    <location>
        <begin position="122"/>
        <end position="141"/>
    </location>
</feature>
<reference evidence="2" key="1">
    <citation type="submission" date="2019-11" db="UniProtKB">
        <authorList>
            <consortium name="WormBaseParasite"/>
        </authorList>
    </citation>
    <scope>IDENTIFICATION</scope>
    <source>
        <strain evidence="2">Puerto Rican</strain>
    </source>
</reference>
<name>A0A5K4F4B4_SCHMA</name>
<evidence type="ECO:0000313" key="2">
    <source>
        <dbReference type="WBParaSite" id="Smp_315840.3"/>
    </source>
</evidence>
<sequence>MIQDRMTKFQTNNFTRNSLNYVENVKEPGLMHSSVITNNDVGLKPYTDMSAYNIPIECSSPNVENHAANTIRVLADMFTCRLSNFPMTVGIFTQQNNKEYLSQLASELHNLNRLENPIPLKFSKLLFIFPLVISAILGYFVGMLTNWQVGLSIGHIGMFIQITFLGSFLEKQY</sequence>
<dbReference type="WBParaSite" id="Smp_315840.3">
    <property type="protein sequence ID" value="Smp_315840.3"/>
    <property type="gene ID" value="Smp_315840"/>
</dbReference>
<evidence type="ECO:0000256" key="1">
    <source>
        <dbReference type="SAM" id="Phobius"/>
    </source>
</evidence>
<organism evidence="2">
    <name type="scientific">Schistosoma mansoni</name>
    <name type="common">Blood fluke</name>
    <dbReference type="NCBI Taxonomy" id="6183"/>
    <lineage>
        <taxon>Eukaryota</taxon>
        <taxon>Metazoa</taxon>
        <taxon>Spiralia</taxon>
        <taxon>Lophotrochozoa</taxon>
        <taxon>Platyhelminthes</taxon>
        <taxon>Trematoda</taxon>
        <taxon>Digenea</taxon>
        <taxon>Strigeidida</taxon>
        <taxon>Schistosomatoidea</taxon>
        <taxon>Schistosomatidae</taxon>
        <taxon>Schistosoma</taxon>
    </lineage>
</organism>
<keyword evidence="1" id="KW-1133">Transmembrane helix</keyword>
<keyword evidence="1" id="KW-0812">Transmembrane</keyword>
<proteinExistence type="predicted"/>
<accession>A0A5K4F4B4</accession>
<dbReference type="STRING" id="6183.A0A5K4F4B4"/>
<dbReference type="InParanoid" id="A0A5K4F4B4"/>
<feature type="transmembrane region" description="Helical" evidence="1">
    <location>
        <begin position="147"/>
        <end position="169"/>
    </location>
</feature>
<protein>
    <submittedName>
        <fullName evidence="2">Uncharacterized protein</fullName>
    </submittedName>
</protein>
<dbReference type="AlphaFoldDB" id="A0A5K4F4B4"/>